<proteinExistence type="predicted"/>
<keyword evidence="2" id="KW-0732">Signal</keyword>
<dbReference type="EMBL" id="JAWJZB010000009">
    <property type="protein sequence ID" value="MDV5088856.1"/>
    <property type="molecule type" value="Genomic_DNA"/>
</dbReference>
<comment type="caution">
    <text evidence="3">The sequence shown here is derived from an EMBL/GenBank/DDBJ whole genome shotgun (WGS) entry which is preliminary data.</text>
</comment>
<organism evidence="3 4">
    <name type="scientific">Veillonella absiana</name>
    <dbReference type="NCBI Taxonomy" id="3079305"/>
    <lineage>
        <taxon>Bacteria</taxon>
        <taxon>Bacillati</taxon>
        <taxon>Bacillota</taxon>
        <taxon>Negativicutes</taxon>
        <taxon>Veillonellales</taxon>
        <taxon>Veillonellaceae</taxon>
        <taxon>Veillonella</taxon>
    </lineage>
</organism>
<evidence type="ECO:0000256" key="1">
    <source>
        <dbReference type="SAM" id="MobiDB-lite"/>
    </source>
</evidence>
<keyword evidence="4" id="KW-1185">Reference proteome</keyword>
<dbReference type="RefSeq" id="WP_317330228.1">
    <property type="nucleotide sequence ID" value="NZ_JAWJZA010000018.1"/>
</dbReference>
<gene>
    <name evidence="3" type="ORF">RVY80_08450</name>
</gene>
<sequence length="462" mass="51870">MILHRMLKYSVLTALAVSFVGVSCSAWATDVIRLNPSVSAESSQSSDSSAVSKNTIADKDNAEGPSNPEIWLEKQSVPTKEWEAEEKAVEAFSNSIQSWHNKSVDASVHQSPNSMADIGKSFTASNLPTLSTDEEFRVDGIGLGEIFIPSKYDVARVETNDTFTSYTLKNMTVTVYSGVHESRLIDHQLRGEGAVYFYEPGTITNIHMTGGTEKTNREMGIGNTRGELIFSYGSPNAIWRDIKAGNYVYLYAGYDHKVWSSKQENKTSIKNTEYNSQSQQARQETKRYIAFTIGDNKISAIDFIDGPVWTRYALPAVEMHDYVPGQFTEADFVLRGLRLNEHFNNDADSDWKSQGTLYGSDFIGYADYGVGFDKKHLINRVFLSAYAPTRRGIAVGDTRYLLLFIYGMPTHVEEKQTTEGKLKVYEYKNPLVSNSYLLFTLDAKDQFIKSIMLSDRPTKQLK</sequence>
<evidence type="ECO:0000313" key="3">
    <source>
        <dbReference type="EMBL" id="MDV5088856.1"/>
    </source>
</evidence>
<dbReference type="PROSITE" id="PS51257">
    <property type="entry name" value="PROKAR_LIPOPROTEIN"/>
    <property type="match status" value="1"/>
</dbReference>
<feature type="chain" id="PRO_5047061722" description="Lipoprotein" evidence="2">
    <location>
        <begin position="29"/>
        <end position="462"/>
    </location>
</feature>
<feature type="region of interest" description="Disordered" evidence="1">
    <location>
        <begin position="38"/>
        <end position="71"/>
    </location>
</feature>
<evidence type="ECO:0000313" key="4">
    <source>
        <dbReference type="Proteomes" id="UP001272515"/>
    </source>
</evidence>
<protein>
    <recommendedName>
        <fullName evidence="5">Lipoprotein</fullName>
    </recommendedName>
</protein>
<reference evidence="3 4" key="1">
    <citation type="submission" date="2023-10" db="EMBL/GenBank/DDBJ databases">
        <title>Veillonella sp. nov., isolated from a pig farm feces dump.</title>
        <authorList>
            <person name="Chang Y.-H."/>
        </authorList>
    </citation>
    <scope>NUCLEOTIDE SEQUENCE [LARGE SCALE GENOMIC DNA]</scope>
    <source>
        <strain evidence="3 4">YH-vei2233</strain>
    </source>
</reference>
<evidence type="ECO:0008006" key="5">
    <source>
        <dbReference type="Google" id="ProtNLM"/>
    </source>
</evidence>
<evidence type="ECO:0000256" key="2">
    <source>
        <dbReference type="SAM" id="SignalP"/>
    </source>
</evidence>
<accession>A0ABU3ZAB1</accession>
<feature type="signal peptide" evidence="2">
    <location>
        <begin position="1"/>
        <end position="28"/>
    </location>
</feature>
<dbReference type="Proteomes" id="UP001272515">
    <property type="component" value="Unassembled WGS sequence"/>
</dbReference>
<name>A0ABU3ZAB1_9FIRM</name>
<feature type="compositionally biased region" description="Low complexity" evidence="1">
    <location>
        <begin position="38"/>
        <end position="52"/>
    </location>
</feature>